<dbReference type="WBParaSite" id="RSKR_0000499300.1">
    <property type="protein sequence ID" value="RSKR_0000499300.1"/>
    <property type="gene ID" value="RSKR_0000499300"/>
</dbReference>
<organism evidence="1 2">
    <name type="scientific">Rhabditophanes sp. KR3021</name>
    <dbReference type="NCBI Taxonomy" id="114890"/>
    <lineage>
        <taxon>Eukaryota</taxon>
        <taxon>Metazoa</taxon>
        <taxon>Ecdysozoa</taxon>
        <taxon>Nematoda</taxon>
        <taxon>Chromadorea</taxon>
        <taxon>Rhabditida</taxon>
        <taxon>Tylenchina</taxon>
        <taxon>Panagrolaimomorpha</taxon>
        <taxon>Strongyloidoidea</taxon>
        <taxon>Alloionematidae</taxon>
        <taxon>Rhabditophanes</taxon>
    </lineage>
</organism>
<dbReference type="Proteomes" id="UP000095286">
    <property type="component" value="Unplaced"/>
</dbReference>
<accession>A0AC35TX07</accession>
<protein>
    <submittedName>
        <fullName evidence="2">UDP-N-acetylglucosamine--dolichyl-phosphate N-acetylglucosaminephosphotransferase</fullName>
    </submittedName>
</protein>
<evidence type="ECO:0000313" key="2">
    <source>
        <dbReference type="WBParaSite" id="RSKR_0000499300.1"/>
    </source>
</evidence>
<name>A0AC35TX07_9BILA</name>
<reference evidence="2" key="1">
    <citation type="submission" date="2016-11" db="UniProtKB">
        <authorList>
            <consortium name="WormBaseParasite"/>
        </authorList>
    </citation>
    <scope>IDENTIFICATION</scope>
    <source>
        <strain evidence="2">KR3021</strain>
    </source>
</reference>
<sequence>MLSQTLLVITCLSVVGGYIAHNAIITAIPKFMAKNLFGRDQCKKEKTQTPEPMGVVAAAVYLFVLFLMIPFLFYEWSGGGEGQFNPITQLATVVAAVASITAAIFLGFVDDILDVKWREKLVFSSVSSLPMLIVYNLSGHSTTVLLPKFVIPYIGTQALDIGPIFYLYMGMLIVFCTNSINILAGINGVEAGQGLIISMTVAVYNLIQLWREETLEADNVLSLAIIVPFIAINGVLWKFNKYPAKVFVGDTFCYWSGMTIAVVGILGHFPKTLLLFFIPQIFNFLMSIPQLFKFVPCPRHRLPNYNPQTDLLSMSKFTFTSKQTKFPAKYILSIFSSFGLIQLSTTIKDDEIQYESSNFTILNLYLKMFGPMHESSLANLISLTQVLCSMGALALRFYFAGFVYEYVH</sequence>
<proteinExistence type="predicted"/>
<evidence type="ECO:0000313" key="1">
    <source>
        <dbReference type="Proteomes" id="UP000095286"/>
    </source>
</evidence>